<dbReference type="PROSITE" id="PS50977">
    <property type="entry name" value="HTH_TETR_2"/>
    <property type="match status" value="1"/>
</dbReference>
<dbReference type="GO" id="GO:0003700">
    <property type="term" value="F:DNA-binding transcription factor activity"/>
    <property type="evidence" value="ECO:0007669"/>
    <property type="project" value="TreeGrafter"/>
</dbReference>
<keyword evidence="3" id="KW-0804">Transcription</keyword>
<organism evidence="7 8">
    <name type="scientific">Kitasatospora phosalacinea</name>
    <dbReference type="NCBI Taxonomy" id="2065"/>
    <lineage>
        <taxon>Bacteria</taxon>
        <taxon>Bacillati</taxon>
        <taxon>Actinomycetota</taxon>
        <taxon>Actinomycetes</taxon>
        <taxon>Kitasatosporales</taxon>
        <taxon>Streptomycetaceae</taxon>
        <taxon>Kitasatospora</taxon>
    </lineage>
</organism>
<accession>A0A9W6QI69</accession>
<dbReference type="Gene3D" id="1.10.357.10">
    <property type="entry name" value="Tetracycline Repressor, domain 2"/>
    <property type="match status" value="1"/>
</dbReference>
<evidence type="ECO:0000256" key="4">
    <source>
        <dbReference type="PROSITE-ProRule" id="PRU00335"/>
    </source>
</evidence>
<name>A0A9W6QI69_9ACTN</name>
<dbReference type="SUPFAM" id="SSF46689">
    <property type="entry name" value="Homeodomain-like"/>
    <property type="match status" value="1"/>
</dbReference>
<dbReference type="EMBL" id="BSSA01000069">
    <property type="protein sequence ID" value="GLW75474.1"/>
    <property type="molecule type" value="Genomic_DNA"/>
</dbReference>
<feature type="region of interest" description="Disordered" evidence="5">
    <location>
        <begin position="186"/>
        <end position="211"/>
    </location>
</feature>
<dbReference type="RefSeq" id="WP_285740996.1">
    <property type="nucleotide sequence ID" value="NZ_BSSA01000069.1"/>
</dbReference>
<dbReference type="InterPro" id="IPR036271">
    <property type="entry name" value="Tet_transcr_reg_TetR-rel_C_sf"/>
</dbReference>
<comment type="caution">
    <text evidence="7">The sequence shown here is derived from an EMBL/GenBank/DDBJ whole genome shotgun (WGS) entry which is preliminary data.</text>
</comment>
<evidence type="ECO:0000256" key="3">
    <source>
        <dbReference type="ARBA" id="ARBA00023163"/>
    </source>
</evidence>
<dbReference type="Proteomes" id="UP001165041">
    <property type="component" value="Unassembled WGS sequence"/>
</dbReference>
<feature type="DNA-binding region" description="H-T-H motif" evidence="4">
    <location>
        <begin position="29"/>
        <end position="48"/>
    </location>
</feature>
<dbReference type="Gene3D" id="1.10.10.60">
    <property type="entry name" value="Homeodomain-like"/>
    <property type="match status" value="1"/>
</dbReference>
<dbReference type="AlphaFoldDB" id="A0A9W6QI69"/>
<sequence>MGARAGLTTGRIVNAAADLADRIGFANVTISALARGFGVKDASLYSHIGSLNEVRTRVAALAAEEMSAHLARSVAGQWSPDERLAAFADAYRDYALRHPGRYTATQSGPDSDLPADSTGFTRSTEVTYEVVRAYGLREPDLVVDAARMMRSAFHGFIDIESTGGFGHPHDLNASWHQIVTSLQRQFTSWSRPASPPTTPAPRAGRGRGRAG</sequence>
<reference evidence="7" key="1">
    <citation type="submission" date="2023-02" db="EMBL/GenBank/DDBJ databases">
        <title>Kitasatospora phosalacinea NBRC 14627.</title>
        <authorList>
            <person name="Ichikawa N."/>
            <person name="Sato H."/>
            <person name="Tonouchi N."/>
        </authorList>
    </citation>
    <scope>NUCLEOTIDE SEQUENCE</scope>
    <source>
        <strain evidence="7">NBRC 14627</strain>
    </source>
</reference>
<gene>
    <name evidence="7" type="ORF">Kpho02_77710</name>
</gene>
<dbReference type="SUPFAM" id="SSF48498">
    <property type="entry name" value="Tetracyclin repressor-like, C-terminal domain"/>
    <property type="match status" value="1"/>
</dbReference>
<evidence type="ECO:0000256" key="5">
    <source>
        <dbReference type="SAM" id="MobiDB-lite"/>
    </source>
</evidence>
<evidence type="ECO:0000313" key="8">
    <source>
        <dbReference type="Proteomes" id="UP001165041"/>
    </source>
</evidence>
<evidence type="ECO:0000256" key="1">
    <source>
        <dbReference type="ARBA" id="ARBA00023015"/>
    </source>
</evidence>
<keyword evidence="1" id="KW-0805">Transcription regulation</keyword>
<dbReference type="PANTHER" id="PTHR30055">
    <property type="entry name" value="HTH-TYPE TRANSCRIPTIONAL REGULATOR RUTR"/>
    <property type="match status" value="1"/>
</dbReference>
<dbReference type="InterPro" id="IPR050109">
    <property type="entry name" value="HTH-type_TetR-like_transc_reg"/>
</dbReference>
<dbReference type="InterPro" id="IPR001647">
    <property type="entry name" value="HTH_TetR"/>
</dbReference>
<dbReference type="GO" id="GO:0000976">
    <property type="term" value="F:transcription cis-regulatory region binding"/>
    <property type="evidence" value="ECO:0007669"/>
    <property type="project" value="TreeGrafter"/>
</dbReference>
<dbReference type="InterPro" id="IPR009057">
    <property type="entry name" value="Homeodomain-like_sf"/>
</dbReference>
<dbReference type="InterPro" id="IPR025996">
    <property type="entry name" value="MT1864/Rv1816-like_C"/>
</dbReference>
<evidence type="ECO:0000259" key="6">
    <source>
        <dbReference type="PROSITE" id="PS50977"/>
    </source>
</evidence>
<keyword evidence="2 4" id="KW-0238">DNA-binding</keyword>
<evidence type="ECO:0000256" key="2">
    <source>
        <dbReference type="ARBA" id="ARBA00023125"/>
    </source>
</evidence>
<evidence type="ECO:0000313" key="7">
    <source>
        <dbReference type="EMBL" id="GLW75474.1"/>
    </source>
</evidence>
<proteinExistence type="predicted"/>
<feature type="domain" description="HTH tetR-type" evidence="6">
    <location>
        <begin position="6"/>
        <end position="66"/>
    </location>
</feature>
<dbReference type="PANTHER" id="PTHR30055:SF239">
    <property type="entry name" value="TRANSCRIPTIONAL REGULATORY PROTEIN"/>
    <property type="match status" value="1"/>
</dbReference>
<protein>
    <submittedName>
        <fullName evidence="7">Transcriptional regulator</fullName>
    </submittedName>
</protein>
<dbReference type="Pfam" id="PF13305">
    <property type="entry name" value="TetR_C_33"/>
    <property type="match status" value="1"/>
</dbReference>